<accession>A0A7Y8Y4V2</accession>
<dbReference type="RefSeq" id="WP_176006749.1">
    <property type="nucleotide sequence ID" value="NZ_JABWMI010000015.1"/>
</dbReference>
<gene>
    <name evidence="1" type="ORF">HZF10_13495</name>
</gene>
<dbReference type="EMBL" id="JACBJI010000006">
    <property type="protein sequence ID" value="NYA71938.1"/>
    <property type="molecule type" value="Genomic_DNA"/>
</dbReference>
<proteinExistence type="predicted"/>
<keyword evidence="2" id="KW-1185">Reference proteome</keyword>
<comment type="caution">
    <text evidence="1">The sequence shown here is derived from an EMBL/GenBank/DDBJ whole genome shotgun (WGS) entry which is preliminary data.</text>
</comment>
<protein>
    <submittedName>
        <fullName evidence="1">Uncharacterized protein</fullName>
    </submittedName>
</protein>
<dbReference type="Proteomes" id="UP000535020">
    <property type="component" value="Unassembled WGS sequence"/>
</dbReference>
<name>A0A7Y8Y4V2_9FLAO</name>
<evidence type="ECO:0000313" key="2">
    <source>
        <dbReference type="Proteomes" id="UP000535020"/>
    </source>
</evidence>
<organism evidence="1 2">
    <name type="scientific">Flavobacterium agri</name>
    <dbReference type="NCBI Taxonomy" id="2743471"/>
    <lineage>
        <taxon>Bacteria</taxon>
        <taxon>Pseudomonadati</taxon>
        <taxon>Bacteroidota</taxon>
        <taxon>Flavobacteriia</taxon>
        <taxon>Flavobacteriales</taxon>
        <taxon>Flavobacteriaceae</taxon>
        <taxon>Flavobacterium</taxon>
    </lineage>
</organism>
<dbReference type="AlphaFoldDB" id="A0A7Y8Y4V2"/>
<reference evidence="1 2" key="1">
    <citation type="submission" date="2020-07" db="EMBL/GenBank/DDBJ databases">
        <authorList>
            <person name="Sun Q."/>
        </authorList>
    </citation>
    <scope>NUCLEOTIDE SEQUENCE [LARGE SCALE GENOMIC DNA]</scope>
    <source>
        <strain evidence="1 2">MAH-1</strain>
    </source>
</reference>
<sequence length="152" mass="17969">MIYKIFKSVIIIGAFFSMSEIYAQKRDVEINFFIKDSQVSNVLYYLVDNNQHIKLLDFRNGQVSFPDTISRNSVAIMLKYKDHETIFPIYDLSSVKKIDIYFDNRIFGNTIKKKLRINRFGNLFSKEYYILFSDSGDFLVTYSPTKNYTLDK</sequence>
<evidence type="ECO:0000313" key="1">
    <source>
        <dbReference type="EMBL" id="NYA71938.1"/>
    </source>
</evidence>